<gene>
    <name evidence="1" type="ORF">P875_00117498</name>
</gene>
<name>A0A0F0IHF6_ASPPU</name>
<protein>
    <submittedName>
        <fullName evidence="1">Uncharacterized protein</fullName>
    </submittedName>
</protein>
<dbReference type="Pfam" id="PF12311">
    <property type="entry name" value="DUF3632"/>
    <property type="match status" value="1"/>
</dbReference>
<comment type="caution">
    <text evidence="1">The sequence shown here is derived from an EMBL/GenBank/DDBJ whole genome shotgun (WGS) entry which is preliminary data.</text>
</comment>
<dbReference type="EMBL" id="JZEE01000200">
    <property type="protein sequence ID" value="KJK67130.1"/>
    <property type="molecule type" value="Genomic_DNA"/>
</dbReference>
<organism evidence="1 2">
    <name type="scientific">Aspergillus parasiticus (strain ATCC 56775 / NRRL 5862 / SRRC 143 / SU-1)</name>
    <dbReference type="NCBI Taxonomy" id="1403190"/>
    <lineage>
        <taxon>Eukaryota</taxon>
        <taxon>Fungi</taxon>
        <taxon>Dikarya</taxon>
        <taxon>Ascomycota</taxon>
        <taxon>Pezizomycotina</taxon>
        <taxon>Eurotiomycetes</taxon>
        <taxon>Eurotiomycetidae</taxon>
        <taxon>Eurotiales</taxon>
        <taxon>Aspergillaceae</taxon>
        <taxon>Aspergillus</taxon>
        <taxon>Aspergillus subgen. Circumdati</taxon>
    </lineage>
</organism>
<accession>A0A0F0IHF6</accession>
<dbReference type="OrthoDB" id="3350591at2759"/>
<sequence length="194" mass="22308">MASQYAEWFTRISHDKDLFFLDPTELATLQSYLEGNLPLQDTISSLTAPTAPQWHSTQSSRVWAMLLSIAEEYGEAHDRIIALIEALFSLPKPSQPYEQDWPGEKEFGFPRCWRDIHDSLWARESEIEYLSDSIATKWINYQAFTARLLASSLLSAHDRALLHTVDALEKTLEPKELTMRQDLDNRCCCTVLDL</sequence>
<proteinExistence type="predicted"/>
<dbReference type="InterPro" id="IPR022085">
    <property type="entry name" value="OpdG"/>
</dbReference>
<reference evidence="1 2" key="1">
    <citation type="submission" date="2015-02" db="EMBL/GenBank/DDBJ databases">
        <title>Draft genome sequence of Aspergillus parasiticus SU-1.</title>
        <authorList>
            <person name="Yu J."/>
            <person name="Fedorova N."/>
            <person name="Yin Y."/>
            <person name="Losada L."/>
            <person name="Zafar N."/>
            <person name="Taujale R."/>
            <person name="Ehrlich K.C."/>
            <person name="Bhatnagar D."/>
            <person name="Cleveland T.E."/>
            <person name="Bennett J.W."/>
            <person name="Nierman W.C."/>
        </authorList>
    </citation>
    <scope>NUCLEOTIDE SEQUENCE [LARGE SCALE GENOMIC DNA]</scope>
    <source>
        <strain evidence="2">ATCC 56775 / NRRL 5862 / SRRC 143 / SU-1</strain>
    </source>
</reference>
<evidence type="ECO:0000313" key="2">
    <source>
        <dbReference type="Proteomes" id="UP000033540"/>
    </source>
</evidence>
<dbReference type="Proteomes" id="UP000033540">
    <property type="component" value="Unassembled WGS sequence"/>
</dbReference>
<dbReference type="AlphaFoldDB" id="A0A0F0IHF6"/>
<evidence type="ECO:0000313" key="1">
    <source>
        <dbReference type="EMBL" id="KJK67130.1"/>
    </source>
</evidence>